<dbReference type="Proteomes" id="UP000567885">
    <property type="component" value="Unassembled WGS sequence"/>
</dbReference>
<accession>A0A8H5TY19</accession>
<protein>
    <submittedName>
        <fullName evidence="2">Uncharacterized protein</fullName>
    </submittedName>
</protein>
<proteinExistence type="predicted"/>
<evidence type="ECO:0000313" key="3">
    <source>
        <dbReference type="Proteomes" id="UP000567885"/>
    </source>
</evidence>
<keyword evidence="3" id="KW-1185">Reference proteome</keyword>
<dbReference type="EMBL" id="JAAGWQ010000019">
    <property type="protein sequence ID" value="KAF5678336.1"/>
    <property type="molecule type" value="Genomic_DNA"/>
</dbReference>
<name>A0A8H5TY19_FUSHE</name>
<sequence>MVDIKYRHTQRSKSLPITQSPKKSFFSIFSRRRLSLSSKRQPNAIRLYDESDNDDTAQVIPQEIQPRTPSRFSRRASRFWSASSANQFDDDSSQESSTYPAYGGAAYVPRHAASDFSRTTTSRLTMMAEGDEATLCSFNCRASRIARSYSTDDEPDVDHRERALNALTTRRSSALLSEGSNESANDYSLFLANAVTVADIRRRRSAAAWAELEHRAAVANRRASGTDPLVGRPGRQSTYLGVPGSTYESSRPVSSVAASINDYIRPVQVTRAW</sequence>
<dbReference type="AlphaFoldDB" id="A0A8H5TY19"/>
<reference evidence="2 3" key="1">
    <citation type="submission" date="2020-05" db="EMBL/GenBank/DDBJ databases">
        <title>Identification and distribution of gene clusters putatively required for synthesis of sphingolipid metabolism inhibitors in phylogenetically diverse species of the filamentous fungus Fusarium.</title>
        <authorList>
            <person name="Kim H.-S."/>
            <person name="Busman M."/>
            <person name="Brown D.W."/>
            <person name="Divon H."/>
            <person name="Uhlig S."/>
            <person name="Proctor R.H."/>
        </authorList>
    </citation>
    <scope>NUCLEOTIDE SEQUENCE [LARGE SCALE GENOMIC DNA]</scope>
    <source>
        <strain evidence="2 3">NRRL 20693</strain>
    </source>
</reference>
<evidence type="ECO:0000313" key="2">
    <source>
        <dbReference type="EMBL" id="KAF5678336.1"/>
    </source>
</evidence>
<gene>
    <name evidence="2" type="ORF">FHETE_1310</name>
</gene>
<dbReference type="OrthoDB" id="4850587at2759"/>
<feature type="region of interest" description="Disordered" evidence="1">
    <location>
        <begin position="52"/>
        <end position="72"/>
    </location>
</feature>
<evidence type="ECO:0000256" key="1">
    <source>
        <dbReference type="SAM" id="MobiDB-lite"/>
    </source>
</evidence>
<comment type="caution">
    <text evidence="2">The sequence shown here is derived from an EMBL/GenBank/DDBJ whole genome shotgun (WGS) entry which is preliminary data.</text>
</comment>
<organism evidence="2 3">
    <name type="scientific">Fusarium heterosporum</name>
    <dbReference type="NCBI Taxonomy" id="42747"/>
    <lineage>
        <taxon>Eukaryota</taxon>
        <taxon>Fungi</taxon>
        <taxon>Dikarya</taxon>
        <taxon>Ascomycota</taxon>
        <taxon>Pezizomycotina</taxon>
        <taxon>Sordariomycetes</taxon>
        <taxon>Hypocreomycetidae</taxon>
        <taxon>Hypocreales</taxon>
        <taxon>Nectriaceae</taxon>
        <taxon>Fusarium</taxon>
        <taxon>Fusarium heterosporum species complex</taxon>
    </lineage>
</organism>